<keyword evidence="2" id="KW-0677">Repeat</keyword>
<feature type="domain" description="Disease resistance N-terminal" evidence="7">
    <location>
        <begin position="14"/>
        <end position="100"/>
    </location>
</feature>
<evidence type="ECO:0000256" key="2">
    <source>
        <dbReference type="ARBA" id="ARBA00022737"/>
    </source>
</evidence>
<dbReference type="InterPro" id="IPR002182">
    <property type="entry name" value="NB-ARC"/>
</dbReference>
<evidence type="ECO:0000259" key="8">
    <source>
        <dbReference type="Pfam" id="PF23559"/>
    </source>
</evidence>
<dbReference type="InterPro" id="IPR027417">
    <property type="entry name" value="P-loop_NTPase"/>
</dbReference>
<dbReference type="GO" id="GO:0006952">
    <property type="term" value="P:defense response"/>
    <property type="evidence" value="ECO:0007669"/>
    <property type="project" value="UniProtKB-KW"/>
</dbReference>
<proteinExistence type="predicted"/>
<feature type="domain" description="NB-ARC" evidence="6">
    <location>
        <begin position="179"/>
        <end position="349"/>
    </location>
</feature>
<evidence type="ECO:0000256" key="3">
    <source>
        <dbReference type="ARBA" id="ARBA00022741"/>
    </source>
</evidence>
<dbReference type="Gene3D" id="1.20.5.4130">
    <property type="match status" value="1"/>
</dbReference>
<gene>
    <name evidence="11" type="ORF">E5676_scaffold459G00340</name>
    <name evidence="10" type="ORF">E6C27_scaffold339G00580</name>
</gene>
<dbReference type="SUPFAM" id="SSF52540">
    <property type="entry name" value="P-loop containing nucleoside triphosphate hydrolases"/>
    <property type="match status" value="1"/>
</dbReference>
<dbReference type="FunFam" id="3.40.50.300:FF:001091">
    <property type="entry name" value="Probable disease resistance protein At1g61300"/>
    <property type="match status" value="1"/>
</dbReference>
<dbReference type="AlphaFoldDB" id="A0A5A7UYN4"/>
<evidence type="ECO:0000259" key="9">
    <source>
        <dbReference type="Pfam" id="PF25019"/>
    </source>
</evidence>
<evidence type="ECO:0000313" key="13">
    <source>
        <dbReference type="Proteomes" id="UP000321947"/>
    </source>
</evidence>
<dbReference type="Pfam" id="PF18052">
    <property type="entry name" value="Rx_N"/>
    <property type="match status" value="1"/>
</dbReference>
<evidence type="ECO:0000313" key="12">
    <source>
        <dbReference type="Proteomes" id="UP000321393"/>
    </source>
</evidence>
<dbReference type="Proteomes" id="UP000321393">
    <property type="component" value="Unassembled WGS sequence"/>
</dbReference>
<dbReference type="Pfam" id="PF25019">
    <property type="entry name" value="LRR_R13L1-DRL21"/>
    <property type="match status" value="1"/>
</dbReference>
<dbReference type="OrthoDB" id="2018467at2759"/>
<dbReference type="Pfam" id="PF23559">
    <property type="entry name" value="WHD_DRP"/>
    <property type="match status" value="1"/>
</dbReference>
<reference evidence="12 13" key="1">
    <citation type="submission" date="2019-08" db="EMBL/GenBank/DDBJ databases">
        <title>Draft genome sequences of two oriental melons (Cucumis melo L. var makuwa).</title>
        <authorList>
            <person name="Kwon S.-Y."/>
        </authorList>
    </citation>
    <scope>NUCLEOTIDE SEQUENCE [LARGE SCALE GENOMIC DNA]</scope>
    <source>
        <strain evidence="13">cv. Chang Bougi</strain>
        <strain evidence="12">cv. SW 3</strain>
        <tissue evidence="10">Leaf</tissue>
    </source>
</reference>
<dbReference type="InterPro" id="IPR058922">
    <property type="entry name" value="WHD_DRP"/>
</dbReference>
<dbReference type="PANTHER" id="PTHR36766">
    <property type="entry name" value="PLANT BROAD-SPECTRUM MILDEW RESISTANCE PROTEIN RPW8"/>
    <property type="match status" value="1"/>
</dbReference>
<dbReference type="PRINTS" id="PR00364">
    <property type="entry name" value="DISEASERSIST"/>
</dbReference>
<dbReference type="CDD" id="cd14798">
    <property type="entry name" value="RX-CC_like"/>
    <property type="match status" value="1"/>
</dbReference>
<dbReference type="Gene3D" id="1.10.10.10">
    <property type="entry name" value="Winged helix-like DNA-binding domain superfamily/Winged helix DNA-binding domain"/>
    <property type="match status" value="1"/>
</dbReference>
<keyword evidence="1" id="KW-0433">Leucine-rich repeat</keyword>
<evidence type="ECO:0000313" key="10">
    <source>
        <dbReference type="EMBL" id="KAA0058591.1"/>
    </source>
</evidence>
<dbReference type="InterPro" id="IPR056789">
    <property type="entry name" value="LRR_R13L1-DRL21"/>
</dbReference>
<evidence type="ECO:0000259" key="7">
    <source>
        <dbReference type="Pfam" id="PF18052"/>
    </source>
</evidence>
<dbReference type="GO" id="GO:0043531">
    <property type="term" value="F:ADP binding"/>
    <property type="evidence" value="ECO:0007669"/>
    <property type="project" value="InterPro"/>
</dbReference>
<feature type="domain" description="Disease resistance protein winged helix" evidence="8">
    <location>
        <begin position="438"/>
        <end position="513"/>
    </location>
</feature>
<evidence type="ECO:0000259" key="6">
    <source>
        <dbReference type="Pfam" id="PF00931"/>
    </source>
</evidence>
<dbReference type="InterPro" id="IPR036388">
    <property type="entry name" value="WH-like_DNA-bd_sf"/>
</dbReference>
<keyword evidence="5" id="KW-0067">ATP-binding</keyword>
<evidence type="ECO:0000256" key="4">
    <source>
        <dbReference type="ARBA" id="ARBA00022821"/>
    </source>
</evidence>
<evidence type="ECO:0000313" key="11">
    <source>
        <dbReference type="EMBL" id="TYK10392.1"/>
    </source>
</evidence>
<keyword evidence="4" id="KW-0611">Plant defense</keyword>
<name>A0A5A7UYN4_CUCMM</name>
<organism evidence="10 12">
    <name type="scientific">Cucumis melo var. makuwa</name>
    <name type="common">Oriental melon</name>
    <dbReference type="NCBI Taxonomy" id="1194695"/>
    <lineage>
        <taxon>Eukaryota</taxon>
        <taxon>Viridiplantae</taxon>
        <taxon>Streptophyta</taxon>
        <taxon>Embryophyta</taxon>
        <taxon>Tracheophyta</taxon>
        <taxon>Spermatophyta</taxon>
        <taxon>Magnoliopsida</taxon>
        <taxon>eudicotyledons</taxon>
        <taxon>Gunneridae</taxon>
        <taxon>Pentapetalae</taxon>
        <taxon>rosids</taxon>
        <taxon>fabids</taxon>
        <taxon>Cucurbitales</taxon>
        <taxon>Cucurbitaceae</taxon>
        <taxon>Benincaseae</taxon>
        <taxon>Cucumis</taxon>
    </lineage>
</organism>
<dbReference type="Pfam" id="PF00931">
    <property type="entry name" value="NB-ARC"/>
    <property type="match status" value="1"/>
</dbReference>
<protein>
    <submittedName>
        <fullName evidence="10">Disease resistance protein RGA2-like isoform X1</fullName>
    </submittedName>
</protein>
<dbReference type="EMBL" id="SSTD01011126">
    <property type="protein sequence ID" value="TYK10392.1"/>
    <property type="molecule type" value="Genomic_DNA"/>
</dbReference>
<dbReference type="Proteomes" id="UP000321947">
    <property type="component" value="Unassembled WGS sequence"/>
</dbReference>
<dbReference type="PANTHER" id="PTHR36766:SF40">
    <property type="entry name" value="DISEASE RESISTANCE PROTEIN RGA3"/>
    <property type="match status" value="1"/>
</dbReference>
<sequence length="888" mass="102095">MALEGILSGVGVEILKKLSSQASAYLGRLCGVKDDLDKLKSNVKSIQAVLRVAEQLQIKGNDHSLTDWLEKLGDVFYDVEDVLDEISTEALRREVMTRGKNAKQVTIFFSNSNQLAFSYRMACQVKKINERLDVISQEKEKFHFNNPVGIQNVLSYPKGMQRNSQSSLRVDQKIFGRVDDMNNLKKKLLAEDDKVKANVSFIAIVGMGGIGKTTLAKSLYNDKQVSDCFKTRIWIWVSHQFDTKTILGKIIESATVKKPKVDELEPLNTKLQEVIGGKKYLLVMDDVWNENENEWENLKSSLMHGARGSKVLITKRDSKAISRIETIPLKDLTEDSSWLLFKEMAFEESDLESTNQNLIKLGKEISKKCGGIPLVIGHIGRLLNGKTSVEYWEFIKENDLLNVTREENNNDGHVISTLKLSYNHLSPNLKQCFAYSSLFPKEYRITPTELIGQWIAQGFIESSNEGKSVEDIGKEYLNELCWRFFFEITSTSREFSFEDNELCCMHDVMRDLAREVAGKKLYVRGDPNNEYVVSEQTRHISFEYEIVSWKDVLSKLHQAKGLRTFLSLAESPITNGVLDRLVSNFPRLRVLQIFDVSKSIKKLRHLRYLKFTRMDAGKSLPNCITELQTLDLTDCFSPVYLPRDIKNLVNLRYLLSYSKYIDAVEIMEKLTSLQTIRYVLLDCKKFDKVKKFSKMNCSIESSLQIIGLEQLRFFTSRVKLVNLKNKRVPHVKLEFKNDNTYDGDDDETILEGFEPHRDVKCLDIEGYCGVGLPNWVSTLHLLTEVFIKNCDRLQHLNQLSHLQALKMLHLWGLKCVMSISEWIVTLTSLEVMDIRNCWKLKSLPKEMQQLKCLRKLGIHGCPQLKERCKEGGQDWPNISHIPELYLHF</sequence>
<dbReference type="InterPro" id="IPR041118">
    <property type="entry name" value="Rx_N"/>
</dbReference>
<dbReference type="GO" id="GO:0051707">
    <property type="term" value="P:response to other organism"/>
    <property type="evidence" value="ECO:0007669"/>
    <property type="project" value="UniProtKB-ARBA"/>
</dbReference>
<dbReference type="Gene3D" id="3.80.10.10">
    <property type="entry name" value="Ribonuclease Inhibitor"/>
    <property type="match status" value="1"/>
</dbReference>
<dbReference type="GO" id="GO:0005524">
    <property type="term" value="F:ATP binding"/>
    <property type="evidence" value="ECO:0007669"/>
    <property type="project" value="UniProtKB-KW"/>
</dbReference>
<dbReference type="InterPro" id="IPR032675">
    <property type="entry name" value="LRR_dom_sf"/>
</dbReference>
<dbReference type="InterPro" id="IPR038005">
    <property type="entry name" value="RX-like_CC"/>
</dbReference>
<dbReference type="EMBL" id="SSTE01006676">
    <property type="protein sequence ID" value="KAA0058591.1"/>
    <property type="molecule type" value="Genomic_DNA"/>
</dbReference>
<dbReference type="Gene3D" id="3.40.50.300">
    <property type="entry name" value="P-loop containing nucleotide triphosphate hydrolases"/>
    <property type="match status" value="1"/>
</dbReference>
<evidence type="ECO:0000256" key="1">
    <source>
        <dbReference type="ARBA" id="ARBA00022614"/>
    </source>
</evidence>
<evidence type="ECO:0000256" key="5">
    <source>
        <dbReference type="ARBA" id="ARBA00022840"/>
    </source>
</evidence>
<keyword evidence="3" id="KW-0547">Nucleotide-binding</keyword>
<comment type="caution">
    <text evidence="10">The sequence shown here is derived from an EMBL/GenBank/DDBJ whole genome shotgun (WGS) entry which is preliminary data.</text>
</comment>
<feature type="domain" description="R13L1/DRL21-like LRR repeat region" evidence="9">
    <location>
        <begin position="698"/>
        <end position="811"/>
    </location>
</feature>
<dbReference type="FunFam" id="1.10.10.10:FF:000322">
    <property type="entry name" value="Probable disease resistance protein At1g63360"/>
    <property type="match status" value="1"/>
</dbReference>
<accession>A0A5A7UYN4</accession>
<dbReference type="SUPFAM" id="SSF52058">
    <property type="entry name" value="L domain-like"/>
    <property type="match status" value="1"/>
</dbReference>